<dbReference type="RefSeq" id="WP_173072245.1">
    <property type="nucleotide sequence ID" value="NZ_CP041345.1"/>
</dbReference>
<dbReference type="InterPro" id="IPR042185">
    <property type="entry name" value="Serpin_sf_2"/>
</dbReference>
<comment type="similarity">
    <text evidence="1">Belongs to the serpin family.</text>
</comment>
<dbReference type="SMART" id="SM00093">
    <property type="entry name" value="SERPIN"/>
    <property type="match status" value="1"/>
</dbReference>
<dbReference type="GO" id="GO:0005615">
    <property type="term" value="C:extracellular space"/>
    <property type="evidence" value="ECO:0007669"/>
    <property type="project" value="InterPro"/>
</dbReference>
<evidence type="ECO:0000259" key="3">
    <source>
        <dbReference type="SMART" id="SM00093"/>
    </source>
</evidence>
<dbReference type="InterPro" id="IPR042178">
    <property type="entry name" value="Serpin_sf_1"/>
</dbReference>
<sequence>MNKMKIMILALLTGTAAKAQTPSDAVNEFAFDLYRNLKTTESQNLVFSPFSISPAFGMVSLGANGETLNQFNSTFHFKTGKEFHKGLGNLQREVLKSANDSVTINITNRVWIENSYRVRRKFRCNLKRTYGAKFAKADFVTNPENSRLQINKAIEEDTHEYIKNLLPDGSISNLTRLVLTNAIYFKGKWDEPFDPKKTKERDFFLEKDDKVKHSFMNADKTFGYYKGKNFAALEMDYKGGELSMIIILPDESLSLEKFENDFNLKTYNEIVENIKPQKTLVFIPKFSIESGFTMKKTLYSMGMSIPFSDDADFSGISGKKDLKISNAFHKAFIEVSEEGTTAAAATAVVVAMKSMPNFNVFDANRPFIYILRHKPTNTIMFMGKLVSPK</sequence>
<name>A0A7D3Y293_9BACT</name>
<dbReference type="GO" id="GO:0004867">
    <property type="term" value="F:serine-type endopeptidase inhibitor activity"/>
    <property type="evidence" value="ECO:0007669"/>
    <property type="project" value="InterPro"/>
</dbReference>
<dbReference type="InterPro" id="IPR000215">
    <property type="entry name" value="Serpin_fam"/>
</dbReference>
<reference evidence="4 5" key="1">
    <citation type="submission" date="2019-07" db="EMBL/GenBank/DDBJ databases">
        <title>Thalassofilum flectens gen. nov., sp. nov., a novel moderate thermophilic anaerobe from a shallow sea hot spring in Kunashir Island (Russia), representing a new family in the order Bacteroidales, and proposal of Thalassofilacea fam. nov.</title>
        <authorList>
            <person name="Kochetkova T.V."/>
            <person name="Podosokorskaya O.A."/>
            <person name="Novikov A."/>
            <person name="Elcheninov A.G."/>
            <person name="Toshchakov S.V."/>
            <person name="Kublanov I.V."/>
        </authorList>
    </citation>
    <scope>NUCLEOTIDE SEQUENCE [LARGE SCALE GENOMIC DNA]</scope>
    <source>
        <strain evidence="4 5">38-H</strain>
    </source>
</reference>
<dbReference type="InterPro" id="IPR023795">
    <property type="entry name" value="Serpin_CS"/>
</dbReference>
<dbReference type="Pfam" id="PF00079">
    <property type="entry name" value="Serpin"/>
    <property type="match status" value="1"/>
</dbReference>
<protein>
    <submittedName>
        <fullName evidence="4">Serpin family protein</fullName>
    </submittedName>
</protein>
<dbReference type="CDD" id="cd19590">
    <property type="entry name" value="serpin_thermopin-like"/>
    <property type="match status" value="1"/>
</dbReference>
<dbReference type="KEGG" id="ttz:FHG85_00085"/>
<dbReference type="Gene3D" id="2.30.39.10">
    <property type="entry name" value="Alpha-1-antitrypsin, domain 1"/>
    <property type="match status" value="1"/>
</dbReference>
<feature type="signal peptide" evidence="2">
    <location>
        <begin position="1"/>
        <end position="19"/>
    </location>
</feature>
<dbReference type="SUPFAM" id="SSF56574">
    <property type="entry name" value="Serpins"/>
    <property type="match status" value="1"/>
</dbReference>
<evidence type="ECO:0000313" key="5">
    <source>
        <dbReference type="Proteomes" id="UP000500961"/>
    </source>
</evidence>
<proteinExistence type="inferred from homology"/>
<dbReference type="InterPro" id="IPR036186">
    <property type="entry name" value="Serpin_sf"/>
</dbReference>
<accession>A0A7D3Y293</accession>
<dbReference type="PANTHER" id="PTHR11461:SF211">
    <property type="entry name" value="GH10112P-RELATED"/>
    <property type="match status" value="1"/>
</dbReference>
<dbReference type="Proteomes" id="UP000500961">
    <property type="component" value="Chromosome"/>
</dbReference>
<feature type="chain" id="PRO_5029687088" evidence="2">
    <location>
        <begin position="20"/>
        <end position="389"/>
    </location>
</feature>
<keyword evidence="5" id="KW-1185">Reference proteome</keyword>
<organism evidence="4 5">
    <name type="scientific">Tenuifilum thalassicum</name>
    <dbReference type="NCBI Taxonomy" id="2590900"/>
    <lineage>
        <taxon>Bacteria</taxon>
        <taxon>Pseudomonadati</taxon>
        <taxon>Bacteroidota</taxon>
        <taxon>Bacteroidia</taxon>
        <taxon>Bacteroidales</taxon>
        <taxon>Tenuifilaceae</taxon>
        <taxon>Tenuifilum</taxon>
    </lineage>
</organism>
<keyword evidence="2" id="KW-0732">Signal</keyword>
<dbReference type="AlphaFoldDB" id="A0A7D3Y293"/>
<evidence type="ECO:0000313" key="4">
    <source>
        <dbReference type="EMBL" id="QKG78729.1"/>
    </source>
</evidence>
<dbReference type="Gene3D" id="3.30.497.10">
    <property type="entry name" value="Antithrombin, subunit I, domain 2"/>
    <property type="match status" value="1"/>
</dbReference>
<dbReference type="InterPro" id="IPR023796">
    <property type="entry name" value="Serpin_dom"/>
</dbReference>
<dbReference type="PANTHER" id="PTHR11461">
    <property type="entry name" value="SERINE PROTEASE INHIBITOR, SERPIN"/>
    <property type="match status" value="1"/>
</dbReference>
<gene>
    <name evidence="4" type="ORF">FHG85_00085</name>
</gene>
<dbReference type="EMBL" id="CP041345">
    <property type="protein sequence ID" value="QKG78729.1"/>
    <property type="molecule type" value="Genomic_DNA"/>
</dbReference>
<evidence type="ECO:0000256" key="1">
    <source>
        <dbReference type="RuleBase" id="RU000411"/>
    </source>
</evidence>
<dbReference type="PROSITE" id="PS00284">
    <property type="entry name" value="SERPIN"/>
    <property type="match status" value="1"/>
</dbReference>
<evidence type="ECO:0000256" key="2">
    <source>
        <dbReference type="SAM" id="SignalP"/>
    </source>
</evidence>
<feature type="domain" description="Serpin" evidence="3">
    <location>
        <begin position="31"/>
        <end position="388"/>
    </location>
</feature>